<dbReference type="AlphaFoldDB" id="A0A382ZMT8"/>
<sequence length="135" mass="15341">MSLSEKEQNYIKKTIGSDSDLDLEVIIDVINKKRDPVNQLEIEDLTEYIETLSSGKKIPKKHLKKAKEIKKYKDLEALIIETTNVTAGVIEKLLPALIEDIMTLQKPKDYMIVKAALTEGLDIEVKKMMSIGWIP</sequence>
<organism evidence="1">
    <name type="scientific">marine metagenome</name>
    <dbReference type="NCBI Taxonomy" id="408172"/>
    <lineage>
        <taxon>unclassified sequences</taxon>
        <taxon>metagenomes</taxon>
        <taxon>ecological metagenomes</taxon>
    </lineage>
</organism>
<accession>A0A382ZMT8</accession>
<dbReference type="EMBL" id="UINC01185254">
    <property type="protein sequence ID" value="SVD96867.1"/>
    <property type="molecule type" value="Genomic_DNA"/>
</dbReference>
<feature type="non-terminal residue" evidence="1">
    <location>
        <position position="135"/>
    </location>
</feature>
<evidence type="ECO:0000313" key="1">
    <source>
        <dbReference type="EMBL" id="SVD96867.1"/>
    </source>
</evidence>
<gene>
    <name evidence="1" type="ORF">METZ01_LOCUS449721</name>
</gene>
<protein>
    <submittedName>
        <fullName evidence="1">Uncharacterized protein</fullName>
    </submittedName>
</protein>
<reference evidence="1" key="1">
    <citation type="submission" date="2018-05" db="EMBL/GenBank/DDBJ databases">
        <authorList>
            <person name="Lanie J.A."/>
            <person name="Ng W.-L."/>
            <person name="Kazmierczak K.M."/>
            <person name="Andrzejewski T.M."/>
            <person name="Davidsen T.M."/>
            <person name="Wayne K.J."/>
            <person name="Tettelin H."/>
            <person name="Glass J.I."/>
            <person name="Rusch D."/>
            <person name="Podicherti R."/>
            <person name="Tsui H.-C.T."/>
            <person name="Winkler M.E."/>
        </authorList>
    </citation>
    <scope>NUCLEOTIDE SEQUENCE</scope>
</reference>
<proteinExistence type="predicted"/>
<name>A0A382ZMT8_9ZZZZ</name>